<dbReference type="Proteomes" id="UP000182840">
    <property type="component" value="Chromosome"/>
</dbReference>
<feature type="region of interest" description="Disordered" evidence="1">
    <location>
        <begin position="257"/>
        <end position="402"/>
    </location>
</feature>
<feature type="compositionally biased region" description="Basic and acidic residues" evidence="1">
    <location>
        <begin position="183"/>
        <end position="202"/>
    </location>
</feature>
<feature type="compositionally biased region" description="Polar residues" evidence="1">
    <location>
        <begin position="919"/>
        <end position="931"/>
    </location>
</feature>
<feature type="compositionally biased region" description="Low complexity" evidence="1">
    <location>
        <begin position="888"/>
        <end position="914"/>
    </location>
</feature>
<protein>
    <recommendedName>
        <fullName evidence="2">SPOR domain-containing protein</fullName>
    </recommendedName>
</protein>
<dbReference type="Pfam" id="PF05036">
    <property type="entry name" value="SPOR"/>
    <property type="match status" value="1"/>
</dbReference>
<evidence type="ECO:0000313" key="4">
    <source>
        <dbReference type="Proteomes" id="UP000182840"/>
    </source>
</evidence>
<evidence type="ECO:0000313" key="3">
    <source>
        <dbReference type="EMBL" id="APH72238.1"/>
    </source>
</evidence>
<dbReference type="InterPro" id="IPR036680">
    <property type="entry name" value="SPOR-like_sf"/>
</dbReference>
<dbReference type="OrthoDB" id="7338235at2"/>
<dbReference type="EMBL" id="CP018171">
    <property type="protein sequence ID" value="APH72238.1"/>
    <property type="molecule type" value="Genomic_DNA"/>
</dbReference>
<dbReference type="KEGG" id="meso:BSQ44_13340"/>
<dbReference type="InterPro" id="IPR007730">
    <property type="entry name" value="SPOR-like_dom"/>
</dbReference>
<evidence type="ECO:0000256" key="1">
    <source>
        <dbReference type="SAM" id="MobiDB-lite"/>
    </source>
</evidence>
<dbReference type="Gene3D" id="3.30.70.1070">
    <property type="entry name" value="Sporulation related repeat"/>
    <property type="match status" value="1"/>
</dbReference>
<dbReference type="STRING" id="1670800.BSQ44_13340"/>
<feature type="compositionally biased region" description="Low complexity" evidence="1">
    <location>
        <begin position="292"/>
        <end position="306"/>
    </location>
</feature>
<proteinExistence type="predicted"/>
<reference evidence="4" key="1">
    <citation type="submission" date="2016-11" db="EMBL/GenBank/DDBJ databases">
        <title>Mesorhizobium oceanicum sp. nov., isolated from deep seawater in South China Sea.</title>
        <authorList>
            <person name="Fu G.-Y."/>
        </authorList>
    </citation>
    <scope>NUCLEOTIDE SEQUENCE [LARGE SCALE GENOMIC DNA]</scope>
    <source>
        <strain evidence="4">B7</strain>
    </source>
</reference>
<feature type="compositionally biased region" description="Low complexity" evidence="1">
    <location>
        <begin position="837"/>
        <end position="847"/>
    </location>
</feature>
<evidence type="ECO:0000259" key="2">
    <source>
        <dbReference type="PROSITE" id="PS51724"/>
    </source>
</evidence>
<feature type="region of interest" description="Disordered" evidence="1">
    <location>
        <begin position="421"/>
        <end position="444"/>
    </location>
</feature>
<feature type="compositionally biased region" description="Low complexity" evidence="1">
    <location>
        <begin position="865"/>
        <end position="874"/>
    </location>
</feature>
<feature type="region of interest" description="Disordered" evidence="1">
    <location>
        <begin position="829"/>
        <end position="848"/>
    </location>
</feature>
<sequence>MADLKQLKAKPLDDFRESDPLAELTRIMGLNAQSSTSDGAMDDFGIDLERELLGDFGDPEPAANKDAPAFQPDEDMFVGDDHVPVEAASRPAFIAKTDYSSIEIRPRGEPILTLQPARPALRVVEQPAESREAGPSSDDQSLEDELESLLSMDASQDETPEHSNDHSASPVEPQDASEGTSDTVERDDPLDRLEAFSKDWFARRQAQQEGAQLQPQASDAGDDLISLDDLEDFALVEESVAEHPQDHPTSYIDEVPAEAEILARHEDQGHQEPGADLTPEPELEPESRFDPEPQVASAPVVAAPRPAFDPSADPFADLMAMSRPASATEPQTPAEVAESEPETVPDVRGTWATSEEGPRYVPAGSATEADVARAEAEVTPAPQQPVAEDVAPAPLQRATPSRFSIGRATASLMPAAAPVETASVAPAPEPFAEKEPAPQVETESEDFAFDDLTLDDGDFDLGNMLEAELAAEAEQIAFRANPAPQQALAEAAADGPAARQPMWGDFGEPDIDTIEVPVTQVDVADEFDIPDLVFEEDTARASEEDELDLEFASAFEDLAGGRRIDPATYEPRTAAAFAAPAAEFQAAPAVSLADGMQGRAAAEAEYPIDDLTGFWEEEQGADGYAVAEPETARAWADDAYGQAPHDAGDFPSAFYADGPAEASEPAPRRRRGLAIAAVVAGVAVAGGIGAFMLSFGGGDNAAPVLVEADPTPVKIKPEKPGGTIIPNEDKAVYDRVASGGENAAPAQEKLLSASEEPIDIVAKATPVDGDTSLPGVESPIVEQGEPAVRAKGEDRVEQEIEDPASPVDEIATVTPRKVRTLIVRPDGTLVPREEPAAAEPQEPIQQASLVEPAVVPEATFESTEESQAPAQEATQPPPAGVIEKPAEQEAAQPAASEAAPIKAAPAADTSDTAPVRVVESTTIKPDGSSTPARGPLAPTRPSDQPVEIVGSAGGNQRGTQVAAAPAAAQVPAIPAGPTSEWSMQIASQPSPEGAQKSYVNLAQRYGSILGGRGVNIVKADIAGKGTFWRVRIPAQSKADAVELCERLKAAGGSCFVAR</sequence>
<feature type="compositionally biased region" description="Basic and acidic residues" evidence="1">
    <location>
        <begin position="261"/>
        <end position="270"/>
    </location>
</feature>
<feature type="domain" description="SPOR" evidence="2">
    <location>
        <begin position="975"/>
        <end position="1058"/>
    </location>
</feature>
<feature type="compositionally biased region" description="Low complexity" evidence="1">
    <location>
        <begin position="203"/>
        <end position="217"/>
    </location>
</feature>
<name>A0A1L3SS49_9HYPH</name>
<keyword evidence="4" id="KW-1185">Reference proteome</keyword>
<dbReference type="AlphaFoldDB" id="A0A1L3SS49"/>
<dbReference type="PROSITE" id="PS51724">
    <property type="entry name" value="SPOR"/>
    <property type="match status" value="1"/>
</dbReference>
<accession>A0A1L3SS49</accession>
<organism evidence="3 4">
    <name type="scientific">Aquibium oceanicum</name>
    <dbReference type="NCBI Taxonomy" id="1670800"/>
    <lineage>
        <taxon>Bacteria</taxon>
        <taxon>Pseudomonadati</taxon>
        <taxon>Pseudomonadota</taxon>
        <taxon>Alphaproteobacteria</taxon>
        <taxon>Hyphomicrobiales</taxon>
        <taxon>Phyllobacteriaceae</taxon>
        <taxon>Aquibium</taxon>
    </lineage>
</organism>
<gene>
    <name evidence="3" type="ORF">BSQ44_13340</name>
</gene>
<feature type="region of interest" description="Disordered" evidence="1">
    <location>
        <begin position="104"/>
        <end position="225"/>
    </location>
</feature>
<dbReference type="GO" id="GO:0042834">
    <property type="term" value="F:peptidoglycan binding"/>
    <property type="evidence" value="ECO:0007669"/>
    <property type="project" value="InterPro"/>
</dbReference>
<dbReference type="RefSeq" id="WP_072604932.1">
    <property type="nucleotide sequence ID" value="NZ_CP018171.1"/>
</dbReference>
<feature type="region of interest" description="Disordered" evidence="1">
    <location>
        <begin position="857"/>
        <end position="958"/>
    </location>
</feature>